<protein>
    <submittedName>
        <fullName evidence="3">MaoC family dehydratase</fullName>
    </submittedName>
</protein>
<dbReference type="PANTHER" id="PTHR42993:SF1">
    <property type="entry name" value="MAOC-LIKE DEHYDRATASE DOMAIN-CONTAINING PROTEIN"/>
    <property type="match status" value="1"/>
</dbReference>
<name>A0ABW7ZIQ2_9ACTN</name>
<organism evidence="3 4">
    <name type="scientific">Micromonospora maritima</name>
    <dbReference type="NCBI Taxonomy" id="986711"/>
    <lineage>
        <taxon>Bacteria</taxon>
        <taxon>Bacillati</taxon>
        <taxon>Actinomycetota</taxon>
        <taxon>Actinomycetes</taxon>
        <taxon>Micromonosporales</taxon>
        <taxon>Micromonosporaceae</taxon>
        <taxon>Micromonospora</taxon>
    </lineage>
</organism>
<evidence type="ECO:0000256" key="1">
    <source>
        <dbReference type="ARBA" id="ARBA00005254"/>
    </source>
</evidence>
<comment type="similarity">
    <text evidence="1">Belongs to the enoyl-CoA hydratase/isomerase family.</text>
</comment>
<dbReference type="InterPro" id="IPR029069">
    <property type="entry name" value="HotDog_dom_sf"/>
</dbReference>
<evidence type="ECO:0000313" key="3">
    <source>
        <dbReference type="EMBL" id="MFI7262107.1"/>
    </source>
</evidence>
<evidence type="ECO:0000259" key="2">
    <source>
        <dbReference type="Pfam" id="PF01575"/>
    </source>
</evidence>
<gene>
    <name evidence="3" type="ORF">ACIBP4_07385</name>
</gene>
<keyword evidence="4" id="KW-1185">Reference proteome</keyword>
<dbReference type="Proteomes" id="UP001612812">
    <property type="component" value="Unassembled WGS sequence"/>
</dbReference>
<dbReference type="CDD" id="cd03450">
    <property type="entry name" value="NodN"/>
    <property type="match status" value="1"/>
</dbReference>
<comment type="caution">
    <text evidence="3">The sequence shown here is derived from an EMBL/GenBank/DDBJ whole genome shotgun (WGS) entry which is preliminary data.</text>
</comment>
<reference evidence="3 4" key="1">
    <citation type="submission" date="2024-10" db="EMBL/GenBank/DDBJ databases">
        <title>The Natural Products Discovery Center: Release of the First 8490 Sequenced Strains for Exploring Actinobacteria Biosynthetic Diversity.</title>
        <authorList>
            <person name="Kalkreuter E."/>
            <person name="Kautsar S.A."/>
            <person name="Yang D."/>
            <person name="Bader C.D."/>
            <person name="Teijaro C.N."/>
            <person name="Fluegel L."/>
            <person name="Davis C.M."/>
            <person name="Simpson J.R."/>
            <person name="Lauterbach L."/>
            <person name="Steele A.D."/>
            <person name="Gui C."/>
            <person name="Meng S."/>
            <person name="Li G."/>
            <person name="Viehrig K."/>
            <person name="Ye F."/>
            <person name="Su P."/>
            <person name="Kiefer A.F."/>
            <person name="Nichols A."/>
            <person name="Cepeda A.J."/>
            <person name="Yan W."/>
            <person name="Fan B."/>
            <person name="Jiang Y."/>
            <person name="Adhikari A."/>
            <person name="Zheng C.-J."/>
            <person name="Schuster L."/>
            <person name="Cowan T.M."/>
            <person name="Smanski M.J."/>
            <person name="Chevrette M.G."/>
            <person name="De Carvalho L.P.S."/>
            <person name="Shen B."/>
        </authorList>
    </citation>
    <scope>NUCLEOTIDE SEQUENCE [LARGE SCALE GENOMIC DNA]</scope>
    <source>
        <strain evidence="3 4">NPDC049845</strain>
    </source>
</reference>
<dbReference type="SUPFAM" id="SSF54637">
    <property type="entry name" value="Thioesterase/thiol ester dehydrase-isomerase"/>
    <property type="match status" value="1"/>
</dbReference>
<dbReference type="Gene3D" id="3.10.129.10">
    <property type="entry name" value="Hotdog Thioesterase"/>
    <property type="match status" value="1"/>
</dbReference>
<dbReference type="Pfam" id="PF01575">
    <property type="entry name" value="MaoC_dehydratas"/>
    <property type="match status" value="1"/>
</dbReference>
<feature type="domain" description="MaoC-like" evidence="2">
    <location>
        <begin position="14"/>
        <end position="115"/>
    </location>
</feature>
<sequence>MKLATIDEAAPLAGTSLGGTGWRLLDQETVTGFGRLTGDEQWIHVDPERAAAGAFGGTVAHGLLTLSLLPGMVDELFTVDGVELVLNKGFGRVRFLAPVPVGARVRGVVRLVSAEPRAQGFWELVFHVDVQVDDRTGLALSADLILLYR</sequence>
<dbReference type="PANTHER" id="PTHR42993">
    <property type="entry name" value="MAOC-LIKE DEHYDRATASE DOMAIN-CONTAINING PROTEIN"/>
    <property type="match status" value="1"/>
</dbReference>
<proteinExistence type="inferred from homology"/>
<dbReference type="RefSeq" id="WP_396756401.1">
    <property type="nucleotide sequence ID" value="NZ_JBITLA010000001.1"/>
</dbReference>
<dbReference type="InterPro" id="IPR002539">
    <property type="entry name" value="MaoC-like_dom"/>
</dbReference>
<accession>A0ABW7ZIQ2</accession>
<dbReference type="EMBL" id="JBITLE010000002">
    <property type="protein sequence ID" value="MFI7262107.1"/>
    <property type="molecule type" value="Genomic_DNA"/>
</dbReference>
<dbReference type="InterPro" id="IPR039375">
    <property type="entry name" value="NodN-like"/>
</dbReference>
<evidence type="ECO:0000313" key="4">
    <source>
        <dbReference type="Proteomes" id="UP001612812"/>
    </source>
</evidence>